<name>A0A1G8MAN1_9BACI</name>
<dbReference type="Gene3D" id="3.40.630.10">
    <property type="entry name" value="Zn peptidases"/>
    <property type="match status" value="1"/>
</dbReference>
<dbReference type="SUPFAM" id="SSF53187">
    <property type="entry name" value="Zn-dependent exopeptidases"/>
    <property type="match status" value="1"/>
</dbReference>
<evidence type="ECO:0000313" key="1">
    <source>
        <dbReference type="EMBL" id="SDI64450.1"/>
    </source>
</evidence>
<dbReference type="AlphaFoldDB" id="A0A1G8MAN1"/>
<gene>
    <name evidence="1" type="ORF">SAMN04488123_10440</name>
</gene>
<keyword evidence="2" id="KW-1185">Reference proteome</keyword>
<evidence type="ECO:0000313" key="2">
    <source>
        <dbReference type="Proteomes" id="UP000198853"/>
    </source>
</evidence>
<dbReference type="EMBL" id="FNEN01000004">
    <property type="protein sequence ID" value="SDI64450.1"/>
    <property type="molecule type" value="Genomic_DNA"/>
</dbReference>
<proteinExistence type="predicted"/>
<accession>A0A1G8MAN1</accession>
<organism evidence="1 2">
    <name type="scientific">Natribacillus halophilus</name>
    <dbReference type="NCBI Taxonomy" id="549003"/>
    <lineage>
        <taxon>Bacteria</taxon>
        <taxon>Bacillati</taxon>
        <taxon>Bacillota</taxon>
        <taxon>Bacilli</taxon>
        <taxon>Bacillales</taxon>
        <taxon>Bacillaceae</taxon>
        <taxon>Natribacillus</taxon>
    </lineage>
</organism>
<sequence length="198" mass="22665">MAATVSTDILNKIDDLWREEVDFLQEISRFPSVSGKEKALQAFLADYFTSELGMDVDRFTPDIKEISYHPGFSPPEWGYDESDVVIAKQVIFFIFNHYPISRQGTFQRSQYIVLHNQFSELSVFIRYPCKTALSRSSPYLCARLNNSSYLKYLPLASFRKSTSSLRIARCNCNSNNPCSRACSRRIALTCEINGYSTT</sequence>
<protein>
    <submittedName>
        <fullName evidence="1">Uncharacterized protein</fullName>
    </submittedName>
</protein>
<dbReference type="Proteomes" id="UP000198853">
    <property type="component" value="Unassembled WGS sequence"/>
</dbReference>
<reference evidence="1 2" key="1">
    <citation type="submission" date="2016-10" db="EMBL/GenBank/DDBJ databases">
        <authorList>
            <person name="de Groot N.N."/>
        </authorList>
    </citation>
    <scope>NUCLEOTIDE SEQUENCE [LARGE SCALE GENOMIC DNA]</scope>
    <source>
        <strain evidence="1 2">DSM 21771</strain>
    </source>
</reference>